<dbReference type="EC" id="5.6.2.3" evidence="3"/>
<keyword evidence="3" id="KW-0378">Hydrolase</keyword>
<feature type="domain" description="AAA+ ATPase" evidence="4">
    <location>
        <begin position="329"/>
        <end position="479"/>
    </location>
</feature>
<dbReference type="NCBIfam" id="TIGR01448">
    <property type="entry name" value="recD_rel"/>
    <property type="match status" value="1"/>
</dbReference>
<dbReference type="Pfam" id="PF13604">
    <property type="entry name" value="AAA_30"/>
    <property type="match status" value="1"/>
</dbReference>
<name>A0ABV1J784_9FIRM</name>
<comment type="caution">
    <text evidence="5">The sequence shown here is derived from an EMBL/GenBank/DDBJ whole genome shotgun (WGS) entry which is preliminary data.</text>
</comment>
<evidence type="ECO:0000256" key="1">
    <source>
        <dbReference type="ARBA" id="ARBA00022741"/>
    </source>
</evidence>
<dbReference type="InterPro" id="IPR055446">
    <property type="entry name" value="RecD2_N_OB"/>
</dbReference>
<dbReference type="PANTHER" id="PTHR43788">
    <property type="entry name" value="DNA2/NAM7 HELICASE FAMILY MEMBER"/>
    <property type="match status" value="1"/>
</dbReference>
<keyword evidence="6" id="KW-1185">Reference proteome</keyword>
<organism evidence="5 6">
    <name type="scientific">Aedoeadaptatus acetigenes</name>
    <dbReference type="NCBI Taxonomy" id="2981723"/>
    <lineage>
        <taxon>Bacteria</taxon>
        <taxon>Bacillati</taxon>
        <taxon>Bacillota</taxon>
        <taxon>Tissierellia</taxon>
        <taxon>Tissierellales</taxon>
        <taxon>Peptoniphilaceae</taxon>
        <taxon>Aedoeadaptatus</taxon>
    </lineage>
</organism>
<comment type="catalytic activity">
    <reaction evidence="3">
        <text>ATP + H2O = ADP + phosphate + H(+)</text>
        <dbReference type="Rhea" id="RHEA:13065"/>
        <dbReference type="ChEBI" id="CHEBI:15377"/>
        <dbReference type="ChEBI" id="CHEBI:15378"/>
        <dbReference type="ChEBI" id="CHEBI:30616"/>
        <dbReference type="ChEBI" id="CHEBI:43474"/>
        <dbReference type="ChEBI" id="CHEBI:456216"/>
        <dbReference type="EC" id="5.6.2.3"/>
    </reaction>
</comment>
<dbReference type="SUPFAM" id="SSF47781">
    <property type="entry name" value="RuvA domain 2-like"/>
    <property type="match status" value="1"/>
</dbReference>
<keyword evidence="2 3" id="KW-0067">ATP-binding</keyword>
<keyword evidence="3" id="KW-0413">Isomerase</keyword>
<dbReference type="PANTHER" id="PTHR43788:SF6">
    <property type="entry name" value="DNA HELICASE B"/>
    <property type="match status" value="1"/>
</dbReference>
<comment type="function">
    <text evidence="3">DNA-dependent ATPase and ATP-dependent 5'-3' DNA helicase. Has no activity on blunt DNA or DNA with 3'-overhangs, requires at least 10 bases of 5'-ssDNA for helicase activity.</text>
</comment>
<keyword evidence="1 3" id="KW-0547">Nucleotide-binding</keyword>
<dbReference type="InterPro" id="IPR003593">
    <property type="entry name" value="AAA+_ATPase"/>
</dbReference>
<dbReference type="InterPro" id="IPR010994">
    <property type="entry name" value="RuvA_2-like"/>
</dbReference>
<dbReference type="InterPro" id="IPR006345">
    <property type="entry name" value="RecD2"/>
</dbReference>
<dbReference type="CDD" id="cd18809">
    <property type="entry name" value="SF1_C_RecD"/>
    <property type="match status" value="1"/>
</dbReference>
<evidence type="ECO:0000313" key="5">
    <source>
        <dbReference type="EMBL" id="MEQ3354057.1"/>
    </source>
</evidence>
<accession>A0ABV1J784</accession>
<dbReference type="HAMAP" id="MF_01488">
    <property type="entry name" value="RecD2"/>
    <property type="match status" value="1"/>
</dbReference>
<dbReference type="InterPro" id="IPR050534">
    <property type="entry name" value="Coronavir_polyprotein_1ab"/>
</dbReference>
<comment type="similarity">
    <text evidence="3">Belongs to the RecD family. RecD2 subfamily.</text>
</comment>
<dbReference type="Gene3D" id="3.40.50.300">
    <property type="entry name" value="P-loop containing nucleotide triphosphate hydrolases"/>
    <property type="match status" value="2"/>
</dbReference>
<evidence type="ECO:0000259" key="4">
    <source>
        <dbReference type="SMART" id="SM00382"/>
    </source>
</evidence>
<feature type="binding site" evidence="3">
    <location>
        <begin position="340"/>
        <end position="344"/>
    </location>
    <ligand>
        <name>ATP</name>
        <dbReference type="ChEBI" id="CHEBI:30616"/>
    </ligand>
</feature>
<sequence length="728" mass="81402">MIIEGVLDHIIFRNEGNGYTVAKFITADSDIVIVGTSMAFHEKEHLRLEGELIYHPKYGEQFAFDRAEKIRPRGKEAITAYLSGGLIPHVGKVTAKRIVATFGEDTLQVIEENPERLREVEGIGKKKLAVILEALKEQKDMRDFFLDAAAFDLTNKEAMAIYKVFGKDAPAVIERDPYALAGKVRGFGFLKADGIARKIGMAEDDPKRIVACMKYVLTNGVLDGNCYLPKDLLMEEAARVLNMDVAFVEEFLQILAVDPDIYLAQRGGVVKIYFLNYFRAEQLVAREIKKRGKVDLAEHMAEDMVNSVCEKLDMTLAEKQKEALMRAVDSHLLVITGGPGTGKTTTLRAIVDAMDRLNLSIALAAPTGRAAKRMEEATGRSASTIHRLLKYDYIDEEGTNSIVSGDDIDADVLIIDEASMIDLLLMRDVLTSLKEKTRLILVGDVDQLPPVGAGNVLKDILDSGEVPSVQLDEVFRQAETSYIVKNAHRINRGELPQVNEKGTDFFFIEESDPNRALQLICDLVKNRLPAYYGVDPMEDIQVLAPMKKGICGIEHLNEALQKTLNPGKKGLASRGFTYCVGDKVMQTKNNYQMPWKSQNKVFDNEGEGVFNGDLGRVKAIDPDGAWLKVLYDDRLCTYTSEYLPELMPAYASTVHKSQGSEFPVVVMPILSGPPMLYTRNLLYTGVTRARKLVVIVGSFQALDRMVQNNRIRWRYSDLDSILKEKREW</sequence>
<dbReference type="Gene3D" id="1.10.150.20">
    <property type="entry name" value="5' to 3' exonuclease, C-terminal subdomain"/>
    <property type="match status" value="1"/>
</dbReference>
<protein>
    <recommendedName>
        <fullName evidence="3">ATP-dependent RecD2 DNA helicase</fullName>
        <ecNumber evidence="3">5.6.2.3</ecNumber>
    </recommendedName>
    <alternativeName>
        <fullName evidence="3">DNA 5'-3' helicase subunit RecD2</fullName>
    </alternativeName>
</protein>
<dbReference type="EMBL" id="JBBNPS010000021">
    <property type="protein sequence ID" value="MEQ3354057.1"/>
    <property type="molecule type" value="Genomic_DNA"/>
</dbReference>
<evidence type="ECO:0000313" key="6">
    <source>
        <dbReference type="Proteomes" id="UP001481872"/>
    </source>
</evidence>
<dbReference type="Gene3D" id="2.30.30.940">
    <property type="match status" value="1"/>
</dbReference>
<dbReference type="Gene3D" id="1.10.10.2220">
    <property type="match status" value="1"/>
</dbReference>
<evidence type="ECO:0000256" key="3">
    <source>
        <dbReference type="HAMAP-Rule" id="MF_01488"/>
    </source>
</evidence>
<evidence type="ECO:0000256" key="2">
    <source>
        <dbReference type="ARBA" id="ARBA00022840"/>
    </source>
</evidence>
<dbReference type="Pfam" id="PF18335">
    <property type="entry name" value="SH3_13"/>
    <property type="match status" value="1"/>
</dbReference>
<dbReference type="Proteomes" id="UP001481872">
    <property type="component" value="Unassembled WGS sequence"/>
</dbReference>
<dbReference type="Pfam" id="PF13538">
    <property type="entry name" value="UvrD_C_2"/>
    <property type="match status" value="1"/>
</dbReference>
<reference evidence="5 6" key="1">
    <citation type="submission" date="2024-04" db="EMBL/GenBank/DDBJ databases">
        <title>Human intestinal bacterial collection.</title>
        <authorList>
            <person name="Pauvert C."/>
            <person name="Hitch T.C.A."/>
            <person name="Clavel T."/>
        </authorList>
    </citation>
    <scope>NUCLEOTIDE SEQUENCE [LARGE SCALE GENOMIC DNA]</scope>
    <source>
        <strain evidence="5 6">CLA-SR-H026</strain>
    </source>
</reference>
<dbReference type="InterPro" id="IPR027417">
    <property type="entry name" value="P-loop_NTPase"/>
</dbReference>
<dbReference type="InterPro" id="IPR027785">
    <property type="entry name" value="UvrD-like_helicase_C"/>
</dbReference>
<dbReference type="Pfam" id="PF14490">
    <property type="entry name" value="HHH_RecD2"/>
    <property type="match status" value="1"/>
</dbReference>
<keyword evidence="3" id="KW-0347">Helicase</keyword>
<keyword evidence="3" id="KW-0238">DNA-binding</keyword>
<gene>
    <name evidence="3" type="primary">recD2</name>
    <name evidence="5" type="ORF">AAA081_07100</name>
</gene>
<dbReference type="CDD" id="cd17933">
    <property type="entry name" value="DEXSc_RecD-like"/>
    <property type="match status" value="1"/>
</dbReference>
<dbReference type="InterPro" id="IPR029493">
    <property type="entry name" value="RecD2-like_HHH"/>
</dbReference>
<proteinExistence type="inferred from homology"/>
<dbReference type="Pfam" id="PF23139">
    <property type="entry name" value="OB_YrrC"/>
    <property type="match status" value="1"/>
</dbReference>
<dbReference type="InterPro" id="IPR041451">
    <property type="entry name" value="RecD2_SH13"/>
</dbReference>
<dbReference type="SUPFAM" id="SSF52540">
    <property type="entry name" value="P-loop containing nucleoside triphosphate hydrolases"/>
    <property type="match status" value="1"/>
</dbReference>
<dbReference type="SMART" id="SM00382">
    <property type="entry name" value="AAA"/>
    <property type="match status" value="1"/>
</dbReference>